<name>X1BKI0_9ZZZZ</name>
<feature type="non-terminal residue" evidence="1">
    <location>
        <position position="1"/>
    </location>
</feature>
<dbReference type="SUPFAM" id="SSF48208">
    <property type="entry name" value="Six-hairpin glycosidases"/>
    <property type="match status" value="1"/>
</dbReference>
<protein>
    <recommendedName>
        <fullName evidence="2">Glycogen debranching enzyme C-terminal domain-containing protein</fullName>
    </recommendedName>
</protein>
<dbReference type="EMBL" id="BART01013835">
    <property type="protein sequence ID" value="GAG81702.1"/>
    <property type="molecule type" value="Genomic_DNA"/>
</dbReference>
<dbReference type="Gene3D" id="1.50.10.10">
    <property type="match status" value="1"/>
</dbReference>
<dbReference type="InterPro" id="IPR012341">
    <property type="entry name" value="6hp_glycosidase-like_sf"/>
</dbReference>
<dbReference type="InterPro" id="IPR008928">
    <property type="entry name" value="6-hairpin_glycosidase_sf"/>
</dbReference>
<comment type="caution">
    <text evidence="1">The sequence shown here is derived from an EMBL/GenBank/DDBJ whole genome shotgun (WGS) entry which is preliminary data.</text>
</comment>
<dbReference type="AlphaFoldDB" id="X1BKI0"/>
<proteinExistence type="predicted"/>
<gene>
    <name evidence="1" type="ORF">S01H4_28033</name>
</gene>
<evidence type="ECO:0008006" key="2">
    <source>
        <dbReference type="Google" id="ProtNLM"/>
    </source>
</evidence>
<organism evidence="1">
    <name type="scientific">marine sediment metagenome</name>
    <dbReference type="NCBI Taxonomy" id="412755"/>
    <lineage>
        <taxon>unclassified sequences</taxon>
        <taxon>metagenomes</taxon>
        <taxon>ecological metagenomes</taxon>
    </lineage>
</organism>
<dbReference type="GO" id="GO:0005975">
    <property type="term" value="P:carbohydrate metabolic process"/>
    <property type="evidence" value="ECO:0007669"/>
    <property type="project" value="InterPro"/>
</dbReference>
<reference evidence="1" key="1">
    <citation type="journal article" date="2014" name="Front. Microbiol.">
        <title>High frequency of phylogenetically diverse reductive dehalogenase-homologous genes in deep subseafloor sedimentary metagenomes.</title>
        <authorList>
            <person name="Kawai M."/>
            <person name="Futagami T."/>
            <person name="Toyoda A."/>
            <person name="Takaki Y."/>
            <person name="Nishi S."/>
            <person name="Hori S."/>
            <person name="Arai W."/>
            <person name="Tsubouchi T."/>
            <person name="Morono Y."/>
            <person name="Uchiyama I."/>
            <person name="Ito T."/>
            <person name="Fujiyama A."/>
            <person name="Inagaki F."/>
            <person name="Takami H."/>
        </authorList>
    </citation>
    <scope>NUCLEOTIDE SEQUENCE</scope>
    <source>
        <strain evidence="1">Expedition CK06-06</strain>
    </source>
</reference>
<accession>X1BKI0</accession>
<sequence length="65" mass="7368">REDLLAEELTHKTLDLINRHPGIYEYYNSENGEPPAKAAEAFGWTAAVFIDLAISASRYQEINPF</sequence>
<evidence type="ECO:0000313" key="1">
    <source>
        <dbReference type="EMBL" id="GAG81702.1"/>
    </source>
</evidence>